<dbReference type="InterPro" id="IPR053772">
    <property type="entry name" value="At1g61320/At1g61330-like"/>
</dbReference>
<dbReference type="InterPro" id="IPR032675">
    <property type="entry name" value="LRR_dom_sf"/>
</dbReference>
<dbReference type="PANTHER" id="PTHR34145:SF68">
    <property type="entry name" value="FBD DOMAIN-CONTAINING PROTEIN"/>
    <property type="match status" value="1"/>
</dbReference>
<dbReference type="SUPFAM" id="SSF81383">
    <property type="entry name" value="F-box domain"/>
    <property type="match status" value="1"/>
</dbReference>
<sequence length="607" mass="69087">MGERRKVSSCCQLNKCQNRRHPSEDQISQVPVDLISLLPDEVLVFILSLLTIKEAARTSVLSSRWMNLWKYTRRLDFNASKSLERLERKPEMLESERHKYVNWVNRVLQLHEGLTLDEFSLYFDLDISYQDVIDRWLEYAFRRKVQRLELNLLLNCIFLRDWLECCDFPDCLLDLNNGLSKEQIHLDSSAIGLSKLIEFGSLRELCLKGVNVTGEVIESFLHNCPLLERLEVVGSGKLVNLLVSGSSLMLKHLEIQLCHNAKSVKICDCNNLVSLGIFQAENLVLMNLPMLAEVSVGGNLPNFWSHVFAQLSRFHSKLELLQLKDYVPQNIMMLRDFPQLSQVKVWVIDTGAYYDNSLMGLTSLIKACPFLHKFVLKLLWAVPVKKDRENEKGAKCTLEHLREIELAGYYGRTSDAELLMYFIENAVTLEKIVIDPRSQGCSHLPIKRTNVQKAAVTSALKEVKQLVPKHIEVVVSNYDAIVVEQDFQEYAKLPNGRFFQSCIVKPIPQPHNSQGITDECELRWTFLEAIPEDTSGDDHAGLQHPQPWDLASTPKADRHGQSGDISRTSENVAKCVVASFLSSSCCMLHAACCLLEWNNLNQSGKGE</sequence>
<dbReference type="CDD" id="cd22160">
    <property type="entry name" value="F-box_AtFBL13-like"/>
    <property type="match status" value="1"/>
</dbReference>
<organism evidence="4 5">
    <name type="scientific">Cinchona calisaya</name>
    <dbReference type="NCBI Taxonomy" id="153742"/>
    <lineage>
        <taxon>Eukaryota</taxon>
        <taxon>Viridiplantae</taxon>
        <taxon>Streptophyta</taxon>
        <taxon>Embryophyta</taxon>
        <taxon>Tracheophyta</taxon>
        <taxon>Spermatophyta</taxon>
        <taxon>Magnoliopsida</taxon>
        <taxon>eudicotyledons</taxon>
        <taxon>Gunneridae</taxon>
        <taxon>Pentapetalae</taxon>
        <taxon>asterids</taxon>
        <taxon>lamiids</taxon>
        <taxon>Gentianales</taxon>
        <taxon>Rubiaceae</taxon>
        <taxon>Cinchonoideae</taxon>
        <taxon>Cinchoneae</taxon>
        <taxon>Cinchona</taxon>
    </lineage>
</organism>
<accession>A0ABD2Z3Q2</accession>
<dbReference type="Pfam" id="PF23622">
    <property type="entry name" value="LRR_At1g61320_AtMIF1"/>
    <property type="match status" value="1"/>
</dbReference>
<dbReference type="Gene3D" id="1.20.1280.50">
    <property type="match status" value="1"/>
</dbReference>
<gene>
    <name evidence="4" type="ORF">ACH5RR_026813</name>
</gene>
<evidence type="ECO:0000313" key="4">
    <source>
        <dbReference type="EMBL" id="KAL3514096.1"/>
    </source>
</evidence>
<feature type="region of interest" description="Disordered" evidence="1">
    <location>
        <begin position="535"/>
        <end position="565"/>
    </location>
</feature>
<comment type="caution">
    <text evidence="4">The sequence shown here is derived from an EMBL/GenBank/DDBJ whole genome shotgun (WGS) entry which is preliminary data.</text>
</comment>
<evidence type="ECO:0000259" key="2">
    <source>
        <dbReference type="Pfam" id="PF00646"/>
    </source>
</evidence>
<dbReference type="Proteomes" id="UP001630127">
    <property type="component" value="Unassembled WGS sequence"/>
</dbReference>
<evidence type="ECO:0000256" key="1">
    <source>
        <dbReference type="SAM" id="MobiDB-lite"/>
    </source>
</evidence>
<evidence type="ECO:0000313" key="5">
    <source>
        <dbReference type="Proteomes" id="UP001630127"/>
    </source>
</evidence>
<dbReference type="AlphaFoldDB" id="A0ABD2Z3Q2"/>
<dbReference type="Gene3D" id="3.80.10.10">
    <property type="entry name" value="Ribonuclease Inhibitor"/>
    <property type="match status" value="1"/>
</dbReference>
<dbReference type="InterPro" id="IPR055357">
    <property type="entry name" value="LRR_At1g61320_AtMIF1"/>
</dbReference>
<proteinExistence type="predicted"/>
<protein>
    <recommendedName>
        <fullName evidence="6">F-box domain-containing protein</fullName>
    </recommendedName>
</protein>
<dbReference type="PANTHER" id="PTHR34145">
    <property type="entry name" value="OS02G0105600 PROTEIN"/>
    <property type="match status" value="1"/>
</dbReference>
<dbReference type="InterPro" id="IPR001810">
    <property type="entry name" value="F-box_dom"/>
</dbReference>
<evidence type="ECO:0008006" key="6">
    <source>
        <dbReference type="Google" id="ProtNLM"/>
    </source>
</evidence>
<feature type="domain" description="F-box" evidence="2">
    <location>
        <begin position="35"/>
        <end position="72"/>
    </location>
</feature>
<evidence type="ECO:0000259" key="3">
    <source>
        <dbReference type="Pfam" id="PF23622"/>
    </source>
</evidence>
<keyword evidence="5" id="KW-1185">Reference proteome</keyword>
<dbReference type="Pfam" id="PF00646">
    <property type="entry name" value="F-box"/>
    <property type="match status" value="1"/>
</dbReference>
<feature type="domain" description="At1g61320/AtMIF1 LRR" evidence="3">
    <location>
        <begin position="107"/>
        <end position="464"/>
    </location>
</feature>
<dbReference type="InterPro" id="IPR036047">
    <property type="entry name" value="F-box-like_dom_sf"/>
</dbReference>
<dbReference type="SUPFAM" id="SSF52047">
    <property type="entry name" value="RNI-like"/>
    <property type="match status" value="1"/>
</dbReference>
<dbReference type="EMBL" id="JBJUIK010000011">
    <property type="protein sequence ID" value="KAL3514096.1"/>
    <property type="molecule type" value="Genomic_DNA"/>
</dbReference>
<name>A0ABD2Z3Q2_9GENT</name>
<reference evidence="4 5" key="1">
    <citation type="submission" date="2024-11" db="EMBL/GenBank/DDBJ databases">
        <title>A near-complete genome assembly of Cinchona calisaya.</title>
        <authorList>
            <person name="Lian D.C."/>
            <person name="Zhao X.W."/>
            <person name="Wei L."/>
        </authorList>
    </citation>
    <scope>NUCLEOTIDE SEQUENCE [LARGE SCALE GENOMIC DNA]</scope>
    <source>
        <tissue evidence="4">Nenye</tissue>
    </source>
</reference>
<dbReference type="InterPro" id="IPR053781">
    <property type="entry name" value="F-box_AtFBL13-like"/>
</dbReference>